<name>A0ABM1RWB8_LIMPO</name>
<keyword evidence="3 6" id="KW-0812">Transmembrane</keyword>
<evidence type="ECO:0000256" key="5">
    <source>
        <dbReference type="ARBA" id="ARBA00023136"/>
    </source>
</evidence>
<gene>
    <name evidence="8 9" type="primary">LOC106475974</name>
</gene>
<protein>
    <recommendedName>
        <fullName evidence="6">Tetraspanin</fullName>
    </recommendedName>
</protein>
<dbReference type="RefSeq" id="XP_022235672.1">
    <property type="nucleotide sequence ID" value="XM_022379964.1"/>
</dbReference>
<dbReference type="InterPro" id="IPR000301">
    <property type="entry name" value="Tetraspanin_animals"/>
</dbReference>
<dbReference type="InterPro" id="IPR008952">
    <property type="entry name" value="Tetraspanin_EC2_sf"/>
</dbReference>
<dbReference type="PROSITE" id="PS51257">
    <property type="entry name" value="PROKAR_LIPOPROTEIN"/>
    <property type="match status" value="1"/>
</dbReference>
<evidence type="ECO:0000256" key="6">
    <source>
        <dbReference type="RuleBase" id="RU361218"/>
    </source>
</evidence>
<accession>A0ABM1RWB8</accession>
<feature type="transmembrane region" description="Helical" evidence="6">
    <location>
        <begin position="103"/>
        <end position="124"/>
    </location>
</feature>
<dbReference type="InterPro" id="IPR018503">
    <property type="entry name" value="Tetraspanin_CS"/>
</dbReference>
<keyword evidence="7" id="KW-1185">Reference proteome</keyword>
<evidence type="ECO:0000313" key="9">
    <source>
        <dbReference type="RefSeq" id="XP_022235673.1"/>
    </source>
</evidence>
<evidence type="ECO:0000313" key="8">
    <source>
        <dbReference type="RefSeq" id="XP_022235672.1"/>
    </source>
</evidence>
<dbReference type="PRINTS" id="PR00259">
    <property type="entry name" value="TMFOUR"/>
</dbReference>
<feature type="transmembrane region" description="Helical" evidence="6">
    <location>
        <begin position="58"/>
        <end position="77"/>
    </location>
</feature>
<evidence type="ECO:0000256" key="4">
    <source>
        <dbReference type="ARBA" id="ARBA00022989"/>
    </source>
</evidence>
<dbReference type="Proteomes" id="UP000694941">
    <property type="component" value="Unplaced"/>
</dbReference>
<dbReference type="PROSITE" id="PS00421">
    <property type="entry name" value="TM4_1"/>
    <property type="match status" value="1"/>
</dbReference>
<dbReference type="PIRSF" id="PIRSF002419">
    <property type="entry name" value="Tetraspanin"/>
    <property type="match status" value="1"/>
</dbReference>
<feature type="transmembrane region" description="Helical" evidence="6">
    <location>
        <begin position="227"/>
        <end position="252"/>
    </location>
</feature>
<dbReference type="RefSeq" id="XP_022235673.1">
    <property type="nucleotide sequence ID" value="XM_022379965.1"/>
</dbReference>
<comment type="subcellular location">
    <subcellularLocation>
        <location evidence="1 6">Membrane</location>
        <topology evidence="1 6">Multi-pass membrane protein</topology>
    </subcellularLocation>
</comment>
<evidence type="ECO:0000256" key="2">
    <source>
        <dbReference type="ARBA" id="ARBA00006840"/>
    </source>
</evidence>
<dbReference type="InterPro" id="IPR018499">
    <property type="entry name" value="Tetraspanin/Peripherin"/>
</dbReference>
<dbReference type="Gene3D" id="1.10.1450.10">
    <property type="entry name" value="Tetraspanin"/>
    <property type="match status" value="1"/>
</dbReference>
<evidence type="ECO:0000256" key="1">
    <source>
        <dbReference type="ARBA" id="ARBA00004141"/>
    </source>
</evidence>
<reference evidence="8 9" key="1">
    <citation type="submission" date="2025-05" db="UniProtKB">
        <authorList>
            <consortium name="RefSeq"/>
        </authorList>
    </citation>
    <scope>IDENTIFICATION</scope>
    <source>
        <tissue evidence="8 9">Muscle</tissue>
    </source>
</reference>
<sequence length="262" mass="30309">MGRSGYTCVRRTLCWLNLFFWIIGCGILGVGVWLHLAYGGFAKLLPTYRVLSADSLCMAAGVLIFLVGFLGCCGSWFETKCLLVVGLHGPQILCKHRWRQMEYFIIVVLVFLLEFTAGTLGFAYRKHIRETLQEELKVGIKDKYTINNDAGLKNTWDQIQLKFDCCGVKEYTDWHKIAAWPEKEWVPQSCCLAEFRKNSTCGKTRDIYMWHQQGCYMKIHMWLMERLYIMGIICMAFAFIQLFGLISAMLLICTVEDKRKSR</sequence>
<comment type="similarity">
    <text evidence="2 6">Belongs to the tetraspanin (TM4SF) family.</text>
</comment>
<dbReference type="GeneID" id="106475974"/>
<feature type="transmembrane region" description="Helical" evidence="6">
    <location>
        <begin position="12"/>
        <end position="38"/>
    </location>
</feature>
<keyword evidence="5 6" id="KW-0472">Membrane</keyword>
<dbReference type="PANTHER" id="PTHR19282">
    <property type="entry name" value="TETRASPANIN"/>
    <property type="match status" value="1"/>
</dbReference>
<organism evidence="7 9">
    <name type="scientific">Limulus polyphemus</name>
    <name type="common">Atlantic horseshoe crab</name>
    <dbReference type="NCBI Taxonomy" id="6850"/>
    <lineage>
        <taxon>Eukaryota</taxon>
        <taxon>Metazoa</taxon>
        <taxon>Ecdysozoa</taxon>
        <taxon>Arthropoda</taxon>
        <taxon>Chelicerata</taxon>
        <taxon>Merostomata</taxon>
        <taxon>Xiphosura</taxon>
        <taxon>Limulidae</taxon>
        <taxon>Limulus</taxon>
    </lineage>
</organism>
<keyword evidence="4 6" id="KW-1133">Transmembrane helix</keyword>
<dbReference type="SUPFAM" id="SSF48652">
    <property type="entry name" value="Tetraspanin"/>
    <property type="match status" value="1"/>
</dbReference>
<evidence type="ECO:0000313" key="7">
    <source>
        <dbReference type="Proteomes" id="UP000694941"/>
    </source>
</evidence>
<evidence type="ECO:0000256" key="3">
    <source>
        <dbReference type="ARBA" id="ARBA00022692"/>
    </source>
</evidence>
<dbReference type="PANTHER" id="PTHR19282:SF478">
    <property type="entry name" value="TETRASPANIN"/>
    <property type="match status" value="1"/>
</dbReference>
<proteinExistence type="inferred from homology"/>
<dbReference type="Pfam" id="PF00335">
    <property type="entry name" value="Tetraspanin"/>
    <property type="match status" value="2"/>
</dbReference>